<accession>A0A1J5GDU6</accession>
<dbReference type="Pfam" id="PF13173">
    <property type="entry name" value="AAA_14"/>
    <property type="match status" value="1"/>
</dbReference>
<dbReference type="Proteomes" id="UP000182763">
    <property type="component" value="Unassembled WGS sequence"/>
</dbReference>
<feature type="domain" description="AAA+ ATPase" evidence="1">
    <location>
        <begin position="37"/>
        <end position="166"/>
    </location>
</feature>
<reference evidence="6 7" key="2">
    <citation type="submission" date="2017-09" db="EMBL/GenBank/DDBJ databases">
        <title>Depth-based differentiation of microbial function through sediment-hosted aquifers and enrichment of novel symbionts in the deep terrestrial subsurface.</title>
        <authorList>
            <person name="Probst A.J."/>
            <person name="Ladd B."/>
            <person name="Jarett J.K."/>
            <person name="Geller-Mcgrath D.E."/>
            <person name="Sieber C.M."/>
            <person name="Emerson J.B."/>
            <person name="Anantharaman K."/>
            <person name="Thomas B.C."/>
            <person name="Malmstrom R."/>
            <person name="Stieglmeier M."/>
            <person name="Klingl A."/>
            <person name="Woyke T."/>
            <person name="Ryan C.M."/>
            <person name="Banfield J.F."/>
        </authorList>
    </citation>
    <scope>NUCLEOTIDE SEQUENCE [LARGE SCALE GENOMIC DNA]</scope>
    <source>
        <strain evidence="4">CG_4_10_14_3_um_filter_34_13</strain>
    </source>
</reference>
<dbReference type="Pfam" id="PF13635">
    <property type="entry name" value="DUF4143"/>
    <property type="match status" value="1"/>
</dbReference>
<dbReference type="PANTHER" id="PTHR43566:SF1">
    <property type="entry name" value="AAA+ ATPASE DOMAIN-CONTAINING PROTEIN"/>
    <property type="match status" value="1"/>
</dbReference>
<accession>A0A2M7PMU6</accession>
<organism evidence="2 5">
    <name type="scientific">Candidatus Infernicultor aquiphilus</name>
    <dbReference type="NCBI Taxonomy" id="1805029"/>
    <lineage>
        <taxon>Bacteria</taxon>
        <taxon>Pseudomonadati</taxon>
        <taxon>Atribacterota</taxon>
        <taxon>Candidatus Phoenicimicrobiia</taxon>
        <taxon>Candidatus Pheonicimicrobiales</taxon>
        <taxon>Candidatus Phoenicimicrobiaceae</taxon>
        <taxon>Candidatus Infernicultor</taxon>
    </lineage>
</organism>
<evidence type="ECO:0000313" key="7">
    <source>
        <dbReference type="Proteomes" id="UP000231493"/>
    </source>
</evidence>
<dbReference type="InterPro" id="IPR041682">
    <property type="entry name" value="AAA_14"/>
</dbReference>
<evidence type="ECO:0000313" key="4">
    <source>
        <dbReference type="EMBL" id="PIY31963.1"/>
    </source>
</evidence>
<dbReference type="InterPro" id="IPR025420">
    <property type="entry name" value="DUF4143"/>
</dbReference>
<evidence type="ECO:0000259" key="1">
    <source>
        <dbReference type="SMART" id="SM00382"/>
    </source>
</evidence>
<dbReference type="EMBL" id="PFIP01000082">
    <property type="protein sequence ID" value="PIX34351.1"/>
    <property type="molecule type" value="Genomic_DNA"/>
</dbReference>
<dbReference type="InterPro" id="IPR003593">
    <property type="entry name" value="AAA+_ATPase"/>
</dbReference>
<gene>
    <name evidence="2" type="ORF">AUK42_04220</name>
    <name evidence="4" type="ORF">COZ07_07330</name>
    <name evidence="3" type="ORF">COZ58_04280</name>
</gene>
<protein>
    <recommendedName>
        <fullName evidence="1">AAA+ ATPase domain-containing protein</fullName>
    </recommendedName>
</protein>
<reference evidence="2 5" key="1">
    <citation type="journal article" date="2016" name="Environ. Microbiol.">
        <title>Genomic resolution of a cold subsurface aquifer community provides metabolic insights for novel microbes adapted to high CO concentrations.</title>
        <authorList>
            <person name="Probst A.J."/>
            <person name="Castelle C.J."/>
            <person name="Singh A."/>
            <person name="Brown C.T."/>
            <person name="Anantharaman K."/>
            <person name="Sharon I."/>
            <person name="Hug L.A."/>
            <person name="Burstein D."/>
            <person name="Emerson J.B."/>
            <person name="Thomas B.C."/>
            <person name="Banfield J.F."/>
        </authorList>
    </citation>
    <scope>NUCLEOTIDE SEQUENCE [LARGE SCALE GENOMIC DNA]</scope>
    <source>
        <strain evidence="2">CG2_30_33_13</strain>
    </source>
</reference>
<comment type="caution">
    <text evidence="2">The sequence shown here is derived from an EMBL/GenBank/DDBJ whole genome shotgun (WGS) entry which is preliminary data.</text>
</comment>
<dbReference type="SMART" id="SM00382">
    <property type="entry name" value="AAA"/>
    <property type="match status" value="1"/>
</dbReference>
<accession>A0A2M7K899</accession>
<dbReference type="InterPro" id="IPR027417">
    <property type="entry name" value="P-loop_NTPase"/>
</dbReference>
<dbReference type="Gene3D" id="3.40.50.300">
    <property type="entry name" value="P-loop containing nucleotide triphosphate hydrolases"/>
    <property type="match status" value="1"/>
</dbReference>
<dbReference type="SUPFAM" id="SSF52540">
    <property type="entry name" value="P-loop containing nucleoside triphosphate hydrolases"/>
    <property type="match status" value="1"/>
</dbReference>
<name>A0A1J5GDU6_9BACT</name>
<proteinExistence type="predicted"/>
<reference evidence="3" key="3">
    <citation type="submission" date="2017-09" db="EMBL/GenBank/DDBJ databases">
        <title>Depth-based differentiation of microbial function through sediment-hosted aquifers and enrichment of novel symbionts in the deep terrestrial subsurface.</title>
        <authorList>
            <person name="Probst A.J."/>
            <person name="Ladd B."/>
            <person name="Jarett J.K."/>
            <person name="Geller-Mcgrath D.E."/>
            <person name="Sieber C.M.K."/>
            <person name="Emerson J.B."/>
            <person name="Anantharaman K."/>
            <person name="Thomas B.C."/>
            <person name="Malmstrom R."/>
            <person name="Stieglmeier M."/>
            <person name="Klingl A."/>
            <person name="Woyke T."/>
            <person name="Ryan C.M."/>
            <person name="Banfield J.F."/>
        </authorList>
    </citation>
    <scope>NUCLEOTIDE SEQUENCE</scope>
    <source>
        <strain evidence="3">CG_4_8_14_3_um_filter_34_18</strain>
    </source>
</reference>
<dbReference type="RefSeq" id="WP_406607952.1">
    <property type="nucleotide sequence ID" value="NZ_PFKO01000278.1"/>
</dbReference>
<evidence type="ECO:0000313" key="3">
    <source>
        <dbReference type="EMBL" id="PIX34351.1"/>
    </source>
</evidence>
<dbReference type="EMBL" id="PFKO01000278">
    <property type="protein sequence ID" value="PIY31963.1"/>
    <property type="molecule type" value="Genomic_DNA"/>
</dbReference>
<dbReference type="STRING" id="1805029.AUK42_04220"/>
<evidence type="ECO:0000313" key="2">
    <source>
        <dbReference type="EMBL" id="OIP70459.1"/>
    </source>
</evidence>
<dbReference type="PANTHER" id="PTHR43566">
    <property type="entry name" value="CONSERVED PROTEIN"/>
    <property type="match status" value="1"/>
</dbReference>
<sequence length="480" mass="56591">MQNIFSLQNPWRIQPGWRLTGLAPRRIQPLILNWIDEPEILVIRGARQVGKTTLIKQIIYELIHKRGVNPENIFYFSFDERDLRNLVLQEPKSVFNFIHQQRIGKDRVFIFFDEIQKAPQILETLKIYYDSNKDFKFIMTGSSSLELSKGISESLLGRVINFQLYSLTFQELLSLKASATLIKFLPELRRELEDFLQNFVGYKRNKQNIDYDYERLKKVFSKLNFYKDEIMIQFNEYLLQGGYPGVVKKQRFMSEMVLRNIKQVYIERDIIETLKIEKHFAFSQLLELLSYQIGSLINLDELGRNLNISFSTLKNFLNILEKTYIIELLQPYFTNQRKAVRKNRKIYFLDTGFRNACIGLITSPSNPNEIGHLVENITFNVLKKVNSYLFAESIQFFFYRTYDGGEIDFLVKKGDEIFPIEVKYQNFIKEKIPTVMKNFMKAKGKGCRRGMVITRDFMSKKSCDFGEIYFIPLSLLVLGI</sequence>
<dbReference type="Proteomes" id="UP000230646">
    <property type="component" value="Unassembled WGS sequence"/>
</dbReference>
<evidence type="ECO:0000313" key="5">
    <source>
        <dbReference type="Proteomes" id="UP000182763"/>
    </source>
</evidence>
<dbReference type="CDD" id="cd00009">
    <property type="entry name" value="AAA"/>
    <property type="match status" value="1"/>
</dbReference>
<dbReference type="AlphaFoldDB" id="A0A1J5GDU6"/>
<evidence type="ECO:0000313" key="6">
    <source>
        <dbReference type="Proteomes" id="UP000230646"/>
    </source>
</evidence>
<dbReference type="EMBL" id="MNYY01000085">
    <property type="protein sequence ID" value="OIP70459.1"/>
    <property type="molecule type" value="Genomic_DNA"/>
</dbReference>
<dbReference type="Proteomes" id="UP000231493">
    <property type="component" value="Unassembled WGS sequence"/>
</dbReference>